<feature type="transmembrane region" description="Helical" evidence="1">
    <location>
        <begin position="53"/>
        <end position="72"/>
    </location>
</feature>
<keyword evidence="1" id="KW-0812">Transmembrane</keyword>
<keyword evidence="1" id="KW-0472">Membrane</keyword>
<dbReference type="AlphaFoldDB" id="A0A8X8DDZ4"/>
<name>A0A8X8DDZ4_POPTO</name>
<proteinExistence type="predicted"/>
<comment type="caution">
    <text evidence="2">The sequence shown here is derived from an EMBL/GenBank/DDBJ whole genome shotgun (WGS) entry which is preliminary data.</text>
</comment>
<feature type="transmembrane region" description="Helical" evidence="1">
    <location>
        <begin position="138"/>
        <end position="157"/>
    </location>
</feature>
<feature type="transmembrane region" description="Helical" evidence="1">
    <location>
        <begin position="7"/>
        <end position="26"/>
    </location>
</feature>
<dbReference type="Proteomes" id="UP000886885">
    <property type="component" value="Chromosome 1D"/>
</dbReference>
<feature type="transmembrane region" description="Helical" evidence="1">
    <location>
        <begin position="113"/>
        <end position="131"/>
    </location>
</feature>
<evidence type="ECO:0000313" key="3">
    <source>
        <dbReference type="Proteomes" id="UP000886885"/>
    </source>
</evidence>
<organism evidence="2 3">
    <name type="scientific">Populus tomentosa</name>
    <name type="common">Chinese white poplar</name>
    <dbReference type="NCBI Taxonomy" id="118781"/>
    <lineage>
        <taxon>Eukaryota</taxon>
        <taxon>Viridiplantae</taxon>
        <taxon>Streptophyta</taxon>
        <taxon>Embryophyta</taxon>
        <taxon>Tracheophyta</taxon>
        <taxon>Spermatophyta</taxon>
        <taxon>Magnoliopsida</taxon>
        <taxon>eudicotyledons</taxon>
        <taxon>Gunneridae</taxon>
        <taxon>Pentapetalae</taxon>
        <taxon>rosids</taxon>
        <taxon>fabids</taxon>
        <taxon>Malpighiales</taxon>
        <taxon>Salicaceae</taxon>
        <taxon>Saliceae</taxon>
        <taxon>Populus</taxon>
    </lineage>
</organism>
<feature type="transmembrane region" description="Helical" evidence="1">
    <location>
        <begin position="84"/>
        <end position="101"/>
    </location>
</feature>
<evidence type="ECO:0000313" key="2">
    <source>
        <dbReference type="EMBL" id="KAG6789110.1"/>
    </source>
</evidence>
<protein>
    <recommendedName>
        <fullName evidence="4">Senescence associated gene 18</fullName>
    </recommendedName>
</protein>
<evidence type="ECO:0008006" key="4">
    <source>
        <dbReference type="Google" id="ProtNLM"/>
    </source>
</evidence>
<reference evidence="2" key="1">
    <citation type="journal article" date="2020" name="bioRxiv">
        <title>Hybrid origin of Populus tomentosa Carr. identified through genome sequencing and phylogenomic analysis.</title>
        <authorList>
            <person name="An X."/>
            <person name="Gao K."/>
            <person name="Chen Z."/>
            <person name="Li J."/>
            <person name="Yang X."/>
            <person name="Yang X."/>
            <person name="Zhou J."/>
            <person name="Guo T."/>
            <person name="Zhao T."/>
            <person name="Huang S."/>
            <person name="Miao D."/>
            <person name="Khan W.U."/>
            <person name="Rao P."/>
            <person name="Ye M."/>
            <person name="Lei B."/>
            <person name="Liao W."/>
            <person name="Wang J."/>
            <person name="Ji L."/>
            <person name="Li Y."/>
            <person name="Guo B."/>
            <person name="Mustafa N.S."/>
            <person name="Li S."/>
            <person name="Yun Q."/>
            <person name="Keller S.R."/>
            <person name="Mao J."/>
            <person name="Zhang R."/>
            <person name="Strauss S.H."/>
        </authorList>
    </citation>
    <scope>NUCLEOTIDE SEQUENCE</scope>
    <source>
        <strain evidence="2">GM15</strain>
        <tissue evidence="2">Leaf</tissue>
    </source>
</reference>
<dbReference type="PANTHER" id="PTHR34368">
    <property type="entry name" value="OS01G0962200 PROTEIN"/>
    <property type="match status" value="1"/>
</dbReference>
<gene>
    <name evidence="2" type="ORF">POTOM_005196</name>
</gene>
<evidence type="ECO:0000256" key="1">
    <source>
        <dbReference type="SAM" id="Phobius"/>
    </source>
</evidence>
<dbReference type="EMBL" id="JAAWWB010000002">
    <property type="protein sequence ID" value="KAG6789110.1"/>
    <property type="molecule type" value="Genomic_DNA"/>
</dbReference>
<sequence>MNKRSVYGWVVAILCFIILMVVTPAIPQSQEYHNFADQRDLFFGNSNNFNFNYYYYLLIIIKVYDLVIKIEFRDTEYTECSFEFPIPCVAAVAFGSGYYHLKPDDDRLVWDRLPMTVAFTSIVAIFILERIDERKGTVSIIPLLLAGVISIAYWRFFDDLRPYAVVQFVPCIAIPIMAILLPPMYTHSLYWLWAAGFYLLAKVEEAADKPIYKWTHHIVSGHTLKHLCAAMVPVFLTLMLAKRSIETERISLLQTWKISWTRIRKNDSEVENYSSTTYTSVPVVETS</sequence>
<dbReference type="OrthoDB" id="5562961at2759"/>
<dbReference type="PANTHER" id="PTHR34368:SF1">
    <property type="entry name" value="OS01G0962200 PROTEIN"/>
    <property type="match status" value="1"/>
</dbReference>
<keyword evidence="3" id="KW-1185">Reference proteome</keyword>
<accession>A0A8X8DDZ4</accession>
<keyword evidence="1" id="KW-1133">Transmembrane helix</keyword>